<dbReference type="AlphaFoldDB" id="A0A7L7KSI2"/>
<name>A0A7L7KSI2_9MOLU</name>
<dbReference type="PRINTS" id="PR00081">
    <property type="entry name" value="GDHRDH"/>
</dbReference>
<dbReference type="EMBL" id="CP048914">
    <property type="protein sequence ID" value="QMS85222.1"/>
    <property type="molecule type" value="Genomic_DNA"/>
</dbReference>
<dbReference type="KEGG" id="xcl:G4Z02_05495"/>
<gene>
    <name evidence="2" type="ORF">G4Z02_05495</name>
</gene>
<dbReference type="InterPro" id="IPR036291">
    <property type="entry name" value="NAD(P)-bd_dom_sf"/>
</dbReference>
<dbReference type="Proteomes" id="UP000514720">
    <property type="component" value="Chromosome"/>
</dbReference>
<dbReference type="GO" id="GO:0016491">
    <property type="term" value="F:oxidoreductase activity"/>
    <property type="evidence" value="ECO:0007669"/>
    <property type="project" value="UniProtKB-KW"/>
</dbReference>
<dbReference type="SUPFAM" id="SSF51735">
    <property type="entry name" value="NAD(P)-binding Rossmann-fold domains"/>
    <property type="match status" value="1"/>
</dbReference>
<keyword evidence="3" id="KW-1185">Reference proteome</keyword>
<dbReference type="Pfam" id="PF00106">
    <property type="entry name" value="adh_short"/>
    <property type="match status" value="1"/>
</dbReference>
<dbReference type="PANTHER" id="PTHR43157:SF31">
    <property type="entry name" value="PHOSPHATIDYLINOSITOL-GLYCAN BIOSYNTHESIS CLASS F PROTEIN"/>
    <property type="match status" value="1"/>
</dbReference>
<sequence>MKWPEELNFIPVSRMPQKQSTVDMNGKTVIISGATSGVGLAATKRYLEGHAHIVMVVRNQDKAETIKTELLQDTAGTIDIIIADFSDMNSVRHAAHEILATYDTIDVIINSVGMHSTKKRYTKEGREMVFAVNHLGPFLFTQLLIPKLIKQEHGRIIQVNSEGHRFNGLRIHDVDWHKRLYTGLRGYGASKTAQLLTVWELADQLHGTNVTINAMHPGAVKSKIGSNNGLLYRIFNTLFTQPFLKDPKVSGNALYYLGTAPELETVSGRFFNLTNEEIPAKHARNRDLGKKIYELSIQLTNEVTP</sequence>
<accession>A0A7L7KSI2</accession>
<dbReference type="RefSeq" id="WP_258877003.1">
    <property type="nucleotide sequence ID" value="NZ_CP048914.1"/>
</dbReference>
<proteinExistence type="predicted"/>
<dbReference type="PANTHER" id="PTHR43157">
    <property type="entry name" value="PHOSPHATIDYLINOSITOL-GLYCAN BIOSYNTHESIS CLASS F PROTEIN-RELATED"/>
    <property type="match status" value="1"/>
</dbReference>
<evidence type="ECO:0000256" key="1">
    <source>
        <dbReference type="ARBA" id="ARBA00023002"/>
    </source>
</evidence>
<reference evidence="2 3" key="1">
    <citation type="submission" date="2020-02" db="EMBL/GenBank/DDBJ databases">
        <authorList>
            <person name="Zheng R.K."/>
            <person name="Sun C.M."/>
        </authorList>
    </citation>
    <scope>NUCLEOTIDE SEQUENCE [LARGE SCALE GENOMIC DNA]</scope>
    <source>
        <strain evidence="3">zrk13</strain>
    </source>
</reference>
<evidence type="ECO:0000313" key="2">
    <source>
        <dbReference type="EMBL" id="QMS85222.1"/>
    </source>
</evidence>
<dbReference type="Gene3D" id="3.40.50.720">
    <property type="entry name" value="NAD(P)-binding Rossmann-like Domain"/>
    <property type="match status" value="1"/>
</dbReference>
<keyword evidence="1" id="KW-0560">Oxidoreductase</keyword>
<organism evidence="2 3">
    <name type="scientific">Candidatus Xianfuyuplasma coldseepsis</name>
    <dbReference type="NCBI Taxonomy" id="2782163"/>
    <lineage>
        <taxon>Bacteria</taxon>
        <taxon>Bacillati</taxon>
        <taxon>Mycoplasmatota</taxon>
        <taxon>Mollicutes</taxon>
        <taxon>Candidatus Izemoplasmatales</taxon>
        <taxon>Candidatus Izemoplasmataceae</taxon>
        <taxon>Candidatus Xianfuyuplasma</taxon>
    </lineage>
</organism>
<dbReference type="InterPro" id="IPR002347">
    <property type="entry name" value="SDR_fam"/>
</dbReference>
<protein>
    <submittedName>
        <fullName evidence="2">SDR family NAD(P)-dependent oxidoreductase</fullName>
    </submittedName>
</protein>
<evidence type="ECO:0000313" key="3">
    <source>
        <dbReference type="Proteomes" id="UP000514720"/>
    </source>
</evidence>